<dbReference type="RefSeq" id="WP_353865516.1">
    <property type="nucleotide sequence ID" value="NZ_CP088295.1"/>
</dbReference>
<organism evidence="2 3">
    <name type="scientific">Svornostia abyssi</name>
    <dbReference type="NCBI Taxonomy" id="2898438"/>
    <lineage>
        <taxon>Bacteria</taxon>
        <taxon>Bacillati</taxon>
        <taxon>Actinomycetota</taxon>
        <taxon>Thermoleophilia</taxon>
        <taxon>Solirubrobacterales</taxon>
        <taxon>Baekduiaceae</taxon>
        <taxon>Svornostia</taxon>
    </lineage>
</organism>
<feature type="compositionally biased region" description="Pro residues" evidence="1">
    <location>
        <begin position="1"/>
        <end position="40"/>
    </location>
</feature>
<dbReference type="Proteomes" id="UP001058860">
    <property type="component" value="Chromosome"/>
</dbReference>
<dbReference type="EMBL" id="CP088295">
    <property type="protein sequence ID" value="UUY05047.1"/>
    <property type="molecule type" value="Genomic_DNA"/>
</dbReference>
<keyword evidence="3" id="KW-1185">Reference proteome</keyword>
<name>A0ABY5PL38_9ACTN</name>
<reference evidence="3" key="1">
    <citation type="submission" date="2021-11" db="EMBL/GenBank/DDBJ databases">
        <title>Cultivation dependent microbiological survey of springs from the worlds oldest radium mine currently devoted to the extraction of radon-saturated water.</title>
        <authorList>
            <person name="Kapinusova G."/>
            <person name="Smrhova T."/>
            <person name="Strejcek M."/>
            <person name="Suman J."/>
            <person name="Jani K."/>
            <person name="Pajer P."/>
            <person name="Uhlik O."/>
        </authorList>
    </citation>
    <scope>NUCLEOTIDE SEQUENCE [LARGE SCALE GENOMIC DNA]</scope>
    <source>
        <strain evidence="3">J379</strain>
    </source>
</reference>
<evidence type="ECO:0000313" key="3">
    <source>
        <dbReference type="Proteomes" id="UP001058860"/>
    </source>
</evidence>
<protein>
    <recommendedName>
        <fullName evidence="4">Glycoside hydrolase family 5 domain-containing protein</fullName>
    </recommendedName>
</protein>
<evidence type="ECO:0000256" key="1">
    <source>
        <dbReference type="SAM" id="MobiDB-lite"/>
    </source>
</evidence>
<accession>A0ABY5PL38</accession>
<evidence type="ECO:0008006" key="4">
    <source>
        <dbReference type="Google" id="ProtNLM"/>
    </source>
</evidence>
<proteinExistence type="predicted"/>
<gene>
    <name evidence="2" type="ORF">LRS13_05825</name>
</gene>
<feature type="region of interest" description="Disordered" evidence="1">
    <location>
        <begin position="1"/>
        <end position="49"/>
    </location>
</feature>
<feature type="region of interest" description="Disordered" evidence="1">
    <location>
        <begin position="356"/>
        <end position="413"/>
    </location>
</feature>
<evidence type="ECO:0000313" key="2">
    <source>
        <dbReference type="EMBL" id="UUY05047.1"/>
    </source>
</evidence>
<sequence length="413" mass="44437">MPDPVPGCAPRPRSAEPPAPSAGPPPGAPAPDPAGAPTPTPSGATPFAGVVADPIDRRHLSSLPFHSRSHWQQPWRAYLDTPPARRLRDAIGINFNADPQDMEAVARLLAANGFRRARIEIPWGDFAYEDPTRLIHRERVERALCAVRDAGLRPLILLNSNDQRPAPSFALDLTLAAEAEAGDTEIHLTAESAAKVIPLYTGFDGRFGAQSLITELKPGNIAVLSQPLVLPPGRAGVIPAGSALPATVLRYLPFSPPVHDDGAPNPYSEETLRGWLAYVEVTTGFVRSVLGTTAFDVEVSNELNLNASFWDANNYVEPDTFDQGLADQVIVNRTLAWIRDPANELAGVRVTNGFASQRPWDSGATSPAGLDALSKHSYPPEPALPGRHDLRAGRRPALQPARRCDRSAHRHPG</sequence>